<gene>
    <name evidence="1" type="ORF">T265_02063</name>
</gene>
<dbReference type="Proteomes" id="UP000054324">
    <property type="component" value="Unassembled WGS sequence"/>
</dbReference>
<evidence type="ECO:0000313" key="1">
    <source>
        <dbReference type="EMBL" id="KER31837.1"/>
    </source>
</evidence>
<dbReference type="CTD" id="20316251"/>
<dbReference type="EMBL" id="KL596641">
    <property type="protein sequence ID" value="KER31837.1"/>
    <property type="molecule type" value="Genomic_DNA"/>
</dbReference>
<dbReference type="GeneID" id="20316251"/>
<dbReference type="RefSeq" id="XP_009164475.1">
    <property type="nucleotide sequence ID" value="XM_009166211.1"/>
</dbReference>
<proteinExistence type="predicted"/>
<dbReference type="KEGG" id="ovi:T265_02063"/>
<keyword evidence="2" id="KW-1185">Reference proteome</keyword>
<name>A0A075A0R7_OPIVI</name>
<evidence type="ECO:0000313" key="2">
    <source>
        <dbReference type="Proteomes" id="UP000054324"/>
    </source>
</evidence>
<accession>A0A075A0R7</accession>
<protein>
    <submittedName>
        <fullName evidence="1">Uncharacterized protein</fullName>
    </submittedName>
</protein>
<dbReference type="AlphaFoldDB" id="A0A075A0R7"/>
<organism evidence="1 2">
    <name type="scientific">Opisthorchis viverrini</name>
    <name type="common">Southeast Asian liver fluke</name>
    <dbReference type="NCBI Taxonomy" id="6198"/>
    <lineage>
        <taxon>Eukaryota</taxon>
        <taxon>Metazoa</taxon>
        <taxon>Spiralia</taxon>
        <taxon>Lophotrochozoa</taxon>
        <taxon>Platyhelminthes</taxon>
        <taxon>Trematoda</taxon>
        <taxon>Digenea</taxon>
        <taxon>Opisthorchiida</taxon>
        <taxon>Opisthorchiata</taxon>
        <taxon>Opisthorchiidae</taxon>
        <taxon>Opisthorchis</taxon>
    </lineage>
</organism>
<reference evidence="1 2" key="1">
    <citation type="submission" date="2013-11" db="EMBL/GenBank/DDBJ databases">
        <title>Opisthorchis viverrini - life in the bile duct.</title>
        <authorList>
            <person name="Young N.D."/>
            <person name="Nagarajan N."/>
            <person name="Lin S.J."/>
            <person name="Korhonen P.K."/>
            <person name="Jex A.R."/>
            <person name="Hall R.S."/>
            <person name="Safavi-Hemami H."/>
            <person name="Kaewkong W."/>
            <person name="Bertrand D."/>
            <person name="Gao S."/>
            <person name="Seet Q."/>
            <person name="Wongkham S."/>
            <person name="Teh B.T."/>
            <person name="Wongkham C."/>
            <person name="Intapan P.M."/>
            <person name="Maleewong W."/>
            <person name="Yang X."/>
            <person name="Hu M."/>
            <person name="Wang Z."/>
            <person name="Hofmann A."/>
            <person name="Sternberg P.W."/>
            <person name="Tan P."/>
            <person name="Wang J."/>
            <person name="Gasser R.B."/>
        </authorList>
    </citation>
    <scope>NUCLEOTIDE SEQUENCE [LARGE SCALE GENOMIC DNA]</scope>
</reference>
<sequence>MKTYEPDIKRVIFNRSLWKKGRIHKQCNRLKAQRHAYESRLIEHAKEQPNPICSYTNRALRKADNLPPLRDKTSYVMEDRLDPVSVILWHHSPSDYFNAASFGGRDLCKRKVPGLCVSSTGTVPPFGHFDPSHCRCFQMGNKKRLSVRVEDN</sequence>